<feature type="compositionally biased region" description="Basic residues" evidence="1">
    <location>
        <begin position="99"/>
        <end position="109"/>
    </location>
</feature>
<evidence type="ECO:0000256" key="1">
    <source>
        <dbReference type="SAM" id="MobiDB-lite"/>
    </source>
</evidence>
<sequence>MSYKLINPSIEGQLKTTFKAKSSLDAANKAWTSVSKYISNNVPKFAFTLENTKDGSLSHFIVKEKLDGKNASFNISKLKVDSDSKKEEEFKNRIAKQAGGKKHRKHSLHASHDSHKEHDDSSSSSSSSSSDVKLISPFSPFGHNYWNNTPISYWYYDPYFYNLDSLFIPTFVYPLTPYVEITTLNYYPY</sequence>
<reference evidence="2" key="1">
    <citation type="journal article" date="2017" name="Science">
        <title>Giant viruses with an expanded complement of translation system components.</title>
        <authorList>
            <person name="Schulz F."/>
            <person name="Yutin N."/>
            <person name="Ivanova N.N."/>
            <person name="Ortega D.R."/>
            <person name="Lee T.K."/>
            <person name="Vierheilig J."/>
            <person name="Daims H."/>
            <person name="Horn M."/>
            <person name="Wagner M."/>
            <person name="Jensen G.J."/>
            <person name="Kyrpides N.C."/>
            <person name="Koonin E.V."/>
            <person name="Woyke T."/>
        </authorList>
    </citation>
    <scope>NUCLEOTIDE SEQUENCE</scope>
    <source>
        <strain evidence="2">ILV1</strain>
    </source>
</reference>
<dbReference type="EMBL" id="KY684085">
    <property type="protein sequence ID" value="ARF09449.1"/>
    <property type="molecule type" value="Genomic_DNA"/>
</dbReference>
<feature type="region of interest" description="Disordered" evidence="1">
    <location>
        <begin position="88"/>
        <end position="131"/>
    </location>
</feature>
<evidence type="ECO:0000313" key="2">
    <source>
        <dbReference type="EMBL" id="ARF09449.1"/>
    </source>
</evidence>
<organism evidence="2">
    <name type="scientific">Indivirus ILV1</name>
    <dbReference type="NCBI Taxonomy" id="1977633"/>
    <lineage>
        <taxon>Viruses</taxon>
        <taxon>Varidnaviria</taxon>
        <taxon>Bamfordvirae</taxon>
        <taxon>Nucleocytoviricota</taxon>
        <taxon>Megaviricetes</taxon>
        <taxon>Imitervirales</taxon>
        <taxon>Mimiviridae</taxon>
        <taxon>Klosneuvirinae</taxon>
        <taxon>Indivirus</taxon>
    </lineage>
</organism>
<protein>
    <submittedName>
        <fullName evidence="2">Uncharacterized protein</fullName>
    </submittedName>
</protein>
<feature type="compositionally biased region" description="Basic and acidic residues" evidence="1">
    <location>
        <begin position="110"/>
        <end position="121"/>
    </location>
</feature>
<accession>A0A1V0SCL1</accession>
<proteinExistence type="predicted"/>
<gene>
    <name evidence="2" type="ORF">Indivirus_1_72</name>
</gene>
<feature type="compositionally biased region" description="Low complexity" evidence="1">
    <location>
        <begin position="122"/>
        <end position="131"/>
    </location>
</feature>
<name>A0A1V0SCL1_9VIRU</name>